<dbReference type="GO" id="GO:0008406">
    <property type="term" value="P:gonad development"/>
    <property type="evidence" value="ECO:0007669"/>
    <property type="project" value="UniProtKB-ARBA"/>
</dbReference>
<feature type="region of interest" description="Disordered" evidence="6">
    <location>
        <begin position="517"/>
        <end position="567"/>
    </location>
</feature>
<dbReference type="PROSITE" id="PS50097">
    <property type="entry name" value="BTB"/>
    <property type="match status" value="2"/>
</dbReference>
<protein>
    <submittedName>
        <fullName evidence="7">(salmon louse) hypothetical protein</fullName>
    </submittedName>
</protein>
<dbReference type="SMART" id="SM00225">
    <property type="entry name" value="BTB"/>
    <property type="match status" value="2"/>
</dbReference>
<evidence type="ECO:0000256" key="1">
    <source>
        <dbReference type="ARBA" id="ARBA00022473"/>
    </source>
</evidence>
<dbReference type="Proteomes" id="UP000675881">
    <property type="component" value="Chromosome 14"/>
</dbReference>
<dbReference type="Pfam" id="PF00651">
    <property type="entry name" value="BTB"/>
    <property type="match status" value="2"/>
</dbReference>
<evidence type="ECO:0000256" key="5">
    <source>
        <dbReference type="ARBA" id="ARBA00037382"/>
    </source>
</evidence>
<keyword evidence="4" id="KW-0539">Nucleus</keyword>
<dbReference type="PANTHER" id="PTHR23110">
    <property type="entry name" value="BTB DOMAIN TRANSCRIPTION FACTOR"/>
    <property type="match status" value="1"/>
</dbReference>
<gene>
    <name evidence="7" type="ORF">LSAA_5012</name>
</gene>
<evidence type="ECO:0000256" key="4">
    <source>
        <dbReference type="ARBA" id="ARBA00023242"/>
    </source>
</evidence>
<dbReference type="InterPro" id="IPR013087">
    <property type="entry name" value="Znf_C2H2_type"/>
</dbReference>
<dbReference type="CDD" id="cd18315">
    <property type="entry name" value="BTB_POZ_BAB-like"/>
    <property type="match status" value="2"/>
</dbReference>
<evidence type="ECO:0000256" key="2">
    <source>
        <dbReference type="ARBA" id="ARBA00022782"/>
    </source>
</evidence>
<feature type="compositionally biased region" description="Low complexity" evidence="6">
    <location>
        <begin position="549"/>
        <end position="561"/>
    </location>
</feature>
<dbReference type="Gene3D" id="3.30.160.60">
    <property type="entry name" value="Classic Zinc Finger"/>
    <property type="match status" value="2"/>
</dbReference>
<dbReference type="OrthoDB" id="7956040at2759"/>
<feature type="compositionally biased region" description="Basic and acidic residues" evidence="6">
    <location>
        <begin position="476"/>
        <end position="488"/>
    </location>
</feature>
<evidence type="ECO:0000256" key="6">
    <source>
        <dbReference type="SAM" id="MobiDB-lite"/>
    </source>
</evidence>
<dbReference type="SUPFAM" id="SSF54695">
    <property type="entry name" value="POZ domain"/>
    <property type="match status" value="2"/>
</dbReference>
<accession>A0A7R8H4M5</accession>
<dbReference type="GO" id="GO:0016199">
    <property type="term" value="P:axon midline choice point recognition"/>
    <property type="evidence" value="ECO:0007669"/>
    <property type="project" value="UniProtKB-ARBA"/>
</dbReference>
<reference evidence="7" key="1">
    <citation type="submission" date="2021-02" db="EMBL/GenBank/DDBJ databases">
        <authorList>
            <person name="Bekaert M."/>
        </authorList>
    </citation>
    <scope>NUCLEOTIDE SEQUENCE</scope>
    <source>
        <strain evidence="7">IoA-00</strain>
    </source>
</reference>
<dbReference type="InterPro" id="IPR000210">
    <property type="entry name" value="BTB/POZ_dom"/>
</dbReference>
<dbReference type="PROSITE" id="PS50157">
    <property type="entry name" value="ZINC_FINGER_C2H2_2"/>
    <property type="match status" value="1"/>
</dbReference>
<keyword evidence="2" id="KW-0221">Differentiation</keyword>
<dbReference type="Gene3D" id="3.30.710.10">
    <property type="entry name" value="Potassium Channel Kv1.1, Chain A"/>
    <property type="match status" value="2"/>
</dbReference>
<dbReference type="GO" id="GO:0005634">
    <property type="term" value="C:nucleus"/>
    <property type="evidence" value="ECO:0007669"/>
    <property type="project" value="TreeGrafter"/>
</dbReference>
<dbReference type="SMART" id="SM00355">
    <property type="entry name" value="ZnF_C2H2"/>
    <property type="match status" value="3"/>
</dbReference>
<evidence type="ECO:0000313" key="8">
    <source>
        <dbReference type="Proteomes" id="UP000675881"/>
    </source>
</evidence>
<dbReference type="AlphaFoldDB" id="A0A7R8H4M5"/>
<proteinExistence type="predicted"/>
<dbReference type="GO" id="GO:0045476">
    <property type="term" value="P:nurse cell apoptotic process"/>
    <property type="evidence" value="ECO:0007669"/>
    <property type="project" value="UniProtKB-ARBA"/>
</dbReference>
<dbReference type="GO" id="GO:0007464">
    <property type="term" value="P:R3/R4 cell fate commitment"/>
    <property type="evidence" value="ECO:0007669"/>
    <property type="project" value="UniProtKB-ARBA"/>
</dbReference>
<keyword evidence="3" id="KW-0524">Neurogenesis</keyword>
<dbReference type="GO" id="GO:0007526">
    <property type="term" value="P:larval somatic muscle development"/>
    <property type="evidence" value="ECO:0007669"/>
    <property type="project" value="UniProtKB-ARBA"/>
</dbReference>
<comment type="function">
    <text evidence="5">Putative transcription factor required for axon growth and guidance in the central and peripheral nervous systems. Repels CNS axons away from the midline by promoting the expression of the midline repellent sli and its receptor robo.</text>
</comment>
<organism evidence="7 8">
    <name type="scientific">Lepeophtheirus salmonis</name>
    <name type="common">Salmon louse</name>
    <name type="synonym">Caligus salmonis</name>
    <dbReference type="NCBI Taxonomy" id="72036"/>
    <lineage>
        <taxon>Eukaryota</taxon>
        <taxon>Metazoa</taxon>
        <taxon>Ecdysozoa</taxon>
        <taxon>Arthropoda</taxon>
        <taxon>Crustacea</taxon>
        <taxon>Multicrustacea</taxon>
        <taxon>Hexanauplia</taxon>
        <taxon>Copepoda</taxon>
        <taxon>Siphonostomatoida</taxon>
        <taxon>Caligidae</taxon>
        <taxon>Lepeophtheirus</taxon>
    </lineage>
</organism>
<sequence length="654" mass="74522">MLTCCVPSCRTGYRKTKRSEHHSDSTTTELKHRSHIFLKNRILKFCIKGWARLGFSQLRNDEDLFDVTLACGSKHIKAHKVILSACSSFFRSLIKSIPHQHPLLYLRGIDFNHLESVLCFMYNGEVRIKPHELDQFLSIAQELKVYGLMQDQSPQSSKNVNKIEPMPLKRSLPTTDDTPALEVKRESSSPLHLQNKRVLIENTISTPNTGADEDSLIEDITSIGSNTMMGEPSNVDYLESDNDQDAYDFSFQSEAIENLNQETDPLALRYVSDVLDAEILKYVSDRDANKMYSCLKCSYTSLCKRNLKRHVKARHFDTKVFSCDKCSRIINHRYPLYKRCGSVQFAFEEWGRVKRFVFVGMNSNFFDVTLACGSKHIKAHKVILSACSSFFRSLIKSIPHQHPLLYLRGIDFNHLESVLCFMYNGEVRIKPHELDQFLSIAQELKVNGLMQDQSPQSSNGVNKFEPMPLKRSLSTTEDKPVHEVKRESSPPLHLQNKRIALNTIEADEDSEIEDITPMGSSTIIGEPSNVDYQGTENDEGAYDSSFQPESNETSNQETTSSADKNPSALRNELLDAEILKYVSPRDANNIFRCLKCSYASACRRNVKKNIEARHFVTDGFSCDKCMRLFKTRESLSKHVVRVHKSEPVYFSTAA</sequence>
<feature type="region of interest" description="Disordered" evidence="6">
    <location>
        <begin position="451"/>
        <end position="498"/>
    </location>
</feature>
<feature type="compositionally biased region" description="Polar residues" evidence="6">
    <location>
        <begin position="451"/>
        <end position="461"/>
    </location>
</feature>
<dbReference type="InterPro" id="IPR011333">
    <property type="entry name" value="SKP1/BTB/POZ_sf"/>
</dbReference>
<dbReference type="GO" id="GO:0048813">
    <property type="term" value="P:dendrite morphogenesis"/>
    <property type="evidence" value="ECO:0007669"/>
    <property type="project" value="UniProtKB-ARBA"/>
</dbReference>
<feature type="region of interest" description="Disordered" evidence="6">
    <location>
        <begin position="167"/>
        <end position="187"/>
    </location>
</feature>
<dbReference type="PANTHER" id="PTHR23110:SF111">
    <property type="entry name" value="LONGITUDINALS LACKING PROTEIN, ISOFORMS F_I_K_T"/>
    <property type="match status" value="1"/>
</dbReference>
<dbReference type="PROSITE" id="PS00028">
    <property type="entry name" value="ZINC_FINGER_C2H2_1"/>
    <property type="match status" value="1"/>
</dbReference>
<keyword evidence="1" id="KW-0217">Developmental protein</keyword>
<dbReference type="GO" id="GO:0006357">
    <property type="term" value="P:regulation of transcription by RNA polymerase II"/>
    <property type="evidence" value="ECO:0007669"/>
    <property type="project" value="TreeGrafter"/>
</dbReference>
<dbReference type="GO" id="GO:0045467">
    <property type="term" value="P:R7 cell development"/>
    <property type="evidence" value="ECO:0007669"/>
    <property type="project" value="UniProtKB-ARBA"/>
</dbReference>
<evidence type="ECO:0000313" key="7">
    <source>
        <dbReference type="EMBL" id="CAF2849148.1"/>
    </source>
</evidence>
<name>A0A7R8H4M5_LEPSM</name>
<dbReference type="GO" id="GO:0035167">
    <property type="term" value="P:larval lymph gland hemopoiesis"/>
    <property type="evidence" value="ECO:0007669"/>
    <property type="project" value="UniProtKB-ARBA"/>
</dbReference>
<keyword evidence="8" id="KW-1185">Reference proteome</keyword>
<dbReference type="InterPro" id="IPR051095">
    <property type="entry name" value="Dros_DevTransReg"/>
</dbReference>
<evidence type="ECO:0000256" key="3">
    <source>
        <dbReference type="ARBA" id="ARBA00022902"/>
    </source>
</evidence>
<dbReference type="EMBL" id="HG994593">
    <property type="protein sequence ID" value="CAF2849148.1"/>
    <property type="molecule type" value="Genomic_DNA"/>
</dbReference>